<name>A0A1G9F5C8_9ACTN</name>
<feature type="binding site" evidence="10">
    <location>
        <position position="19"/>
    </location>
    <ligand>
        <name>substrate</name>
    </ligand>
</feature>
<reference evidence="13" key="1">
    <citation type="submission" date="2016-10" db="EMBL/GenBank/DDBJ databases">
        <authorList>
            <person name="Varghese N."/>
            <person name="Submissions S."/>
        </authorList>
    </citation>
    <scope>NUCLEOTIDE SEQUENCE [LARGE SCALE GENOMIC DNA]</scope>
    <source>
        <strain evidence="13">CGMCC 4.3147</strain>
    </source>
</reference>
<dbReference type="AlphaFoldDB" id="A0A1G9F5C8"/>
<feature type="binding site" evidence="10">
    <location>
        <begin position="406"/>
        <end position="407"/>
    </location>
    <ligand>
        <name>substrate</name>
    </ligand>
</feature>
<dbReference type="GO" id="GO:0005829">
    <property type="term" value="C:cytosol"/>
    <property type="evidence" value="ECO:0007669"/>
    <property type="project" value="TreeGrafter"/>
</dbReference>
<sequence length="450" mass="49247">MTSPFPDGFLWGASTAAYQIEGAAAEGGRGPSIWDTFAQTPGKVKNGDTGDTACDHYHRWREDFGIAAGLGLKAYRLSVSWARLQPAGRGDLNPEAVAFYREQLADLRDKGIRSAVTLYHWDLPQVLEDEGGWPERSVAECFGDYARRTAQALGDLVDEWIPINEAWCAAFLGYHVGVHAPGRQDRTAALRAAHHLNVAHGLAVAAIREHAPAGKVGSAVILTDIEAATDKPEDVAAARLSDGGGNRLFLDPLFRGAYPEDMLAHFAPTGAFDAVLPGDMESISAPLDFVGVNHYHRFVVEADPSDEHLGNRSLPPQHAVTAFGWEIHPESLRRVLTRLSTEYTGLPVYITESGASFEDAVAADGSVDDADRVDYLDGYMRAAGRAIEQGVNLKGYFVWSLLDNFEWAEGYSKRFGIVRVDYETQRRTPKRSAEWYRDVIASNGASLNWA</sequence>
<feature type="binding site" evidence="10">
    <location>
        <position position="295"/>
    </location>
    <ligand>
        <name>substrate</name>
    </ligand>
</feature>
<evidence type="ECO:0000256" key="6">
    <source>
        <dbReference type="ARBA" id="ARBA00023277"/>
    </source>
</evidence>
<dbReference type="EMBL" id="FNGF01000002">
    <property type="protein sequence ID" value="SDK83617.1"/>
    <property type="molecule type" value="Genomic_DNA"/>
</dbReference>
<dbReference type="Gene3D" id="3.20.20.80">
    <property type="entry name" value="Glycosidases"/>
    <property type="match status" value="1"/>
</dbReference>
<keyword evidence="6" id="KW-0119">Carbohydrate metabolism</keyword>
<keyword evidence="4 11" id="KW-0378">Hydrolase</keyword>
<evidence type="ECO:0000256" key="4">
    <source>
        <dbReference type="ARBA" id="ARBA00022801"/>
    </source>
</evidence>
<dbReference type="NCBIfam" id="TIGR03356">
    <property type="entry name" value="BGL"/>
    <property type="match status" value="1"/>
</dbReference>
<dbReference type="FunFam" id="3.20.20.80:FF:000004">
    <property type="entry name" value="Beta-glucosidase 6-phospho-beta-glucosidase"/>
    <property type="match status" value="1"/>
</dbReference>
<dbReference type="PRINTS" id="PR00131">
    <property type="entry name" value="GLHYDRLASE1"/>
</dbReference>
<dbReference type="InterPro" id="IPR001360">
    <property type="entry name" value="Glyco_hydro_1"/>
</dbReference>
<dbReference type="STRING" id="380244.SAMN05216298_1585"/>
<gene>
    <name evidence="12" type="ORF">SAMN05216298_1585</name>
</gene>
<accession>A0A1G9F5C8</accession>
<dbReference type="GO" id="GO:0030245">
    <property type="term" value="P:cellulose catabolic process"/>
    <property type="evidence" value="ECO:0007669"/>
    <property type="project" value="UniProtKB-KW"/>
</dbReference>
<comment type="catalytic activity">
    <reaction evidence="1 11">
        <text>Hydrolysis of terminal, non-reducing beta-D-glucosyl residues with release of beta-D-glucose.</text>
        <dbReference type="EC" id="3.2.1.21"/>
    </reaction>
</comment>
<comment type="similarity">
    <text evidence="2 11">Belongs to the glycosyl hydrolase 1 family.</text>
</comment>
<dbReference type="PROSITE" id="PS00653">
    <property type="entry name" value="GLYCOSYL_HYDROL_F1_2"/>
    <property type="match status" value="1"/>
</dbReference>
<dbReference type="InterPro" id="IPR017736">
    <property type="entry name" value="Glyco_hydro_1_beta-glucosidase"/>
</dbReference>
<feature type="active site" description="Nucleophile" evidence="9">
    <location>
        <position position="352"/>
    </location>
</feature>
<evidence type="ECO:0000256" key="3">
    <source>
        <dbReference type="ARBA" id="ARBA00012744"/>
    </source>
</evidence>
<evidence type="ECO:0000256" key="5">
    <source>
        <dbReference type="ARBA" id="ARBA00023001"/>
    </source>
</evidence>
<dbReference type="OrthoDB" id="9765195at2"/>
<dbReference type="Proteomes" id="UP000198662">
    <property type="component" value="Unassembled WGS sequence"/>
</dbReference>
<proteinExistence type="inferred from homology"/>
<dbReference type="RefSeq" id="WP_091045717.1">
    <property type="nucleotide sequence ID" value="NZ_FNGF01000002.1"/>
</dbReference>
<dbReference type="GO" id="GO:0008422">
    <property type="term" value="F:beta-glucosidase activity"/>
    <property type="evidence" value="ECO:0007669"/>
    <property type="project" value="UniProtKB-EC"/>
</dbReference>
<feature type="active site" description="Proton donor" evidence="9">
    <location>
        <position position="165"/>
    </location>
</feature>
<evidence type="ECO:0000256" key="10">
    <source>
        <dbReference type="PIRSR" id="PIRSR617736-2"/>
    </source>
</evidence>
<dbReference type="PANTHER" id="PTHR10353:SF36">
    <property type="entry name" value="LP05116P"/>
    <property type="match status" value="1"/>
</dbReference>
<dbReference type="InterPro" id="IPR033132">
    <property type="entry name" value="GH_1_N_CS"/>
</dbReference>
<dbReference type="InterPro" id="IPR017853">
    <property type="entry name" value="GH"/>
</dbReference>
<feature type="binding site" evidence="10">
    <location>
        <position position="120"/>
    </location>
    <ligand>
        <name>substrate</name>
    </ligand>
</feature>
<evidence type="ECO:0000256" key="1">
    <source>
        <dbReference type="ARBA" id="ARBA00000448"/>
    </source>
</evidence>
<organism evidence="12 13">
    <name type="scientific">Glycomyces sambucus</name>
    <dbReference type="NCBI Taxonomy" id="380244"/>
    <lineage>
        <taxon>Bacteria</taxon>
        <taxon>Bacillati</taxon>
        <taxon>Actinomycetota</taxon>
        <taxon>Actinomycetes</taxon>
        <taxon>Glycomycetales</taxon>
        <taxon>Glycomycetaceae</taxon>
        <taxon>Glycomyces</taxon>
    </lineage>
</organism>
<evidence type="ECO:0000313" key="13">
    <source>
        <dbReference type="Proteomes" id="UP000198662"/>
    </source>
</evidence>
<evidence type="ECO:0000256" key="11">
    <source>
        <dbReference type="RuleBase" id="RU361175"/>
    </source>
</evidence>
<keyword evidence="8" id="KW-0624">Polysaccharide degradation</keyword>
<dbReference type="SUPFAM" id="SSF51445">
    <property type="entry name" value="(Trans)glycosidases"/>
    <property type="match status" value="1"/>
</dbReference>
<evidence type="ECO:0000313" key="12">
    <source>
        <dbReference type="EMBL" id="SDK83617.1"/>
    </source>
</evidence>
<dbReference type="PANTHER" id="PTHR10353">
    <property type="entry name" value="GLYCOSYL HYDROLASE"/>
    <property type="match status" value="1"/>
</dbReference>
<protein>
    <recommendedName>
        <fullName evidence="3 11">Beta-glucosidase</fullName>
        <ecNumber evidence="3 11">3.2.1.21</ecNumber>
    </recommendedName>
</protein>
<evidence type="ECO:0000256" key="9">
    <source>
        <dbReference type="PIRSR" id="PIRSR617736-1"/>
    </source>
</evidence>
<keyword evidence="13" id="KW-1185">Reference proteome</keyword>
<keyword evidence="5" id="KW-0136">Cellulose degradation</keyword>
<dbReference type="Pfam" id="PF00232">
    <property type="entry name" value="Glyco_hydro_1"/>
    <property type="match status" value="1"/>
</dbReference>
<dbReference type="EC" id="3.2.1.21" evidence="3 11"/>
<evidence type="ECO:0000256" key="8">
    <source>
        <dbReference type="ARBA" id="ARBA00023326"/>
    </source>
</evidence>
<evidence type="ECO:0000256" key="7">
    <source>
        <dbReference type="ARBA" id="ARBA00023295"/>
    </source>
</evidence>
<keyword evidence="7 11" id="KW-0326">Glycosidase</keyword>
<feature type="binding site" evidence="10">
    <location>
        <position position="399"/>
    </location>
    <ligand>
        <name>substrate</name>
    </ligand>
</feature>
<evidence type="ECO:0000256" key="2">
    <source>
        <dbReference type="ARBA" id="ARBA00010838"/>
    </source>
</evidence>
<feature type="binding site" evidence="10">
    <location>
        <position position="164"/>
    </location>
    <ligand>
        <name>substrate</name>
    </ligand>
</feature>